<dbReference type="Proteomes" id="UP000033684">
    <property type="component" value="Unassembled WGS sequence"/>
</dbReference>
<gene>
    <name evidence="2" type="ORF">VZ94_16395</name>
</gene>
<organism evidence="2 3">
    <name type="scientific">Methylocucumis oryzae</name>
    <dbReference type="NCBI Taxonomy" id="1632867"/>
    <lineage>
        <taxon>Bacteria</taxon>
        <taxon>Pseudomonadati</taxon>
        <taxon>Pseudomonadota</taxon>
        <taxon>Gammaproteobacteria</taxon>
        <taxon>Methylococcales</taxon>
        <taxon>Methylococcaceae</taxon>
        <taxon>Methylocucumis</taxon>
    </lineage>
</organism>
<name>A0A0F3IG69_9GAMM</name>
<sequence>MDSQEVWTETYLQKRLSEEPLAKEAFLWYWLEKNALAEDYEIPEIVDTALSHSDIFPRSQVMRIWVHEKGNLSSWHYDANMISVFNVQVTGRKKWSLISPETPLCCYPFSNFAILDGKGDDIFHNKIYTHFELNEGDMLFLPPLWFHQVEACEAENVSLNWVFTKKETQITTSAFKRDYERYYFVSYFSRHKYPIYRTIAKQLNALLPSYLRAKWTYQEIIKTSHNVNLSILALRMLKELASIAFVLRHFNKIKPYRKTIKPVKRLAR</sequence>
<dbReference type="PANTHER" id="PTHR12461">
    <property type="entry name" value="HYPOXIA-INDUCIBLE FACTOR 1 ALPHA INHIBITOR-RELATED"/>
    <property type="match status" value="1"/>
</dbReference>
<keyword evidence="3" id="KW-1185">Reference proteome</keyword>
<dbReference type="Gene3D" id="2.60.120.650">
    <property type="entry name" value="Cupin"/>
    <property type="match status" value="1"/>
</dbReference>
<dbReference type="InterPro" id="IPR003347">
    <property type="entry name" value="JmjC_dom"/>
</dbReference>
<dbReference type="InterPro" id="IPR041667">
    <property type="entry name" value="Cupin_8"/>
</dbReference>
<protein>
    <recommendedName>
        <fullName evidence="1">JmjC domain-containing protein</fullName>
    </recommendedName>
</protein>
<dbReference type="SMART" id="SM00558">
    <property type="entry name" value="JmjC"/>
    <property type="match status" value="1"/>
</dbReference>
<comment type="caution">
    <text evidence="2">The sequence shown here is derived from an EMBL/GenBank/DDBJ whole genome shotgun (WGS) entry which is preliminary data.</text>
</comment>
<feature type="domain" description="JmjC" evidence="1">
    <location>
        <begin position="31"/>
        <end position="180"/>
    </location>
</feature>
<evidence type="ECO:0000259" key="1">
    <source>
        <dbReference type="PROSITE" id="PS51184"/>
    </source>
</evidence>
<dbReference type="PROSITE" id="PS51184">
    <property type="entry name" value="JMJC"/>
    <property type="match status" value="1"/>
</dbReference>
<dbReference type="PANTHER" id="PTHR12461:SF105">
    <property type="entry name" value="HYPOXIA-INDUCIBLE FACTOR 1-ALPHA INHIBITOR"/>
    <property type="match status" value="1"/>
</dbReference>
<proteinExistence type="predicted"/>
<dbReference type="AlphaFoldDB" id="A0A0F3IG69"/>
<accession>A0A0F3IG69</accession>
<dbReference type="SUPFAM" id="SSF51197">
    <property type="entry name" value="Clavaminate synthase-like"/>
    <property type="match status" value="1"/>
</dbReference>
<dbReference type="RefSeq" id="WP_045780047.1">
    <property type="nucleotide sequence ID" value="NZ_LAJX01000189.1"/>
</dbReference>
<dbReference type="Pfam" id="PF13621">
    <property type="entry name" value="Cupin_8"/>
    <property type="match status" value="1"/>
</dbReference>
<evidence type="ECO:0000313" key="2">
    <source>
        <dbReference type="EMBL" id="KJV05677.1"/>
    </source>
</evidence>
<evidence type="ECO:0000313" key="3">
    <source>
        <dbReference type="Proteomes" id="UP000033684"/>
    </source>
</evidence>
<reference evidence="3" key="1">
    <citation type="submission" date="2015-03" db="EMBL/GenBank/DDBJ databases">
        <title>Draft genome sequence of a novel methanotroph (Sn10-6) isolated from flooded ricefield rhizosphere in India.</title>
        <authorList>
            <person name="Pandit P.S."/>
            <person name="Pore S.D."/>
            <person name="Arora P."/>
            <person name="Kapse N.G."/>
            <person name="Dhakephalkar P.K."/>
            <person name="Rahalkar M.C."/>
        </authorList>
    </citation>
    <scope>NUCLEOTIDE SEQUENCE [LARGE SCALE GENOMIC DNA]</scope>
    <source>
        <strain evidence="3">Sn10-6</strain>
    </source>
</reference>
<dbReference type="EMBL" id="LAJX01000189">
    <property type="protein sequence ID" value="KJV05677.1"/>
    <property type="molecule type" value="Genomic_DNA"/>
</dbReference>
<reference evidence="2 3" key="2">
    <citation type="journal article" date="2016" name="Microb. Ecol.">
        <title>Genome Characteristics of a Novel Type I Methanotroph (Sn10-6) Isolated from a Flooded Indian Rice Field.</title>
        <authorList>
            <person name="Rahalkar M.C."/>
            <person name="Pandit P.S."/>
            <person name="Dhakephalkar P.K."/>
            <person name="Pore S."/>
            <person name="Arora P."/>
            <person name="Kapse N."/>
        </authorList>
    </citation>
    <scope>NUCLEOTIDE SEQUENCE [LARGE SCALE GENOMIC DNA]</scope>
    <source>
        <strain evidence="2 3">Sn10-6</strain>
    </source>
</reference>